<proteinExistence type="predicted"/>
<feature type="transmembrane region" description="Helical" evidence="2">
    <location>
        <begin position="109"/>
        <end position="129"/>
    </location>
</feature>
<feature type="transmembrane region" description="Helical" evidence="2">
    <location>
        <begin position="49"/>
        <end position="69"/>
    </location>
</feature>
<reference evidence="3 4" key="1">
    <citation type="journal article" date="2011" name="J. Gen. Appl. Microbiol.">
        <title>Draft genome sequencing of the enigmatic yeast Saitoella complicata.</title>
        <authorList>
            <person name="Nishida H."/>
            <person name="Hamamoto M."/>
            <person name="Sugiyama J."/>
        </authorList>
    </citation>
    <scope>NUCLEOTIDE SEQUENCE [LARGE SCALE GENOMIC DNA]</scope>
    <source>
        <strain evidence="3 4">NRRL Y-17804</strain>
    </source>
</reference>
<accession>A0A0E9N7H0</accession>
<name>A0A0E9N7H0_SAICN</name>
<evidence type="ECO:0000313" key="3">
    <source>
        <dbReference type="EMBL" id="GAO45753.1"/>
    </source>
</evidence>
<keyword evidence="2" id="KW-1133">Transmembrane helix</keyword>
<dbReference type="AlphaFoldDB" id="A0A0E9N7H0"/>
<evidence type="ECO:0000256" key="2">
    <source>
        <dbReference type="SAM" id="Phobius"/>
    </source>
</evidence>
<dbReference type="EMBL" id="BACD03000001">
    <property type="protein sequence ID" value="GAO45753.1"/>
    <property type="molecule type" value="Genomic_DNA"/>
</dbReference>
<keyword evidence="2" id="KW-0472">Membrane</keyword>
<feature type="compositionally biased region" description="Polar residues" evidence="1">
    <location>
        <begin position="636"/>
        <end position="647"/>
    </location>
</feature>
<protein>
    <submittedName>
        <fullName evidence="3">Uncharacterized protein</fullName>
    </submittedName>
</protein>
<evidence type="ECO:0000256" key="1">
    <source>
        <dbReference type="SAM" id="MobiDB-lite"/>
    </source>
</evidence>
<comment type="caution">
    <text evidence="3">The sequence shown here is derived from an EMBL/GenBank/DDBJ whole genome shotgun (WGS) entry which is preliminary data.</text>
</comment>
<feature type="region of interest" description="Disordered" evidence="1">
    <location>
        <begin position="620"/>
        <end position="703"/>
    </location>
</feature>
<feature type="transmembrane region" description="Helical" evidence="2">
    <location>
        <begin position="498"/>
        <end position="517"/>
    </location>
</feature>
<gene>
    <name evidence="3" type="ORF">G7K_0005-t1</name>
</gene>
<organism evidence="3 4">
    <name type="scientific">Saitoella complicata (strain BCRC 22490 / CBS 7301 / JCM 7358 / NBRC 10748 / NRRL Y-17804)</name>
    <dbReference type="NCBI Taxonomy" id="698492"/>
    <lineage>
        <taxon>Eukaryota</taxon>
        <taxon>Fungi</taxon>
        <taxon>Dikarya</taxon>
        <taxon>Ascomycota</taxon>
        <taxon>Taphrinomycotina</taxon>
        <taxon>Taphrinomycotina incertae sedis</taxon>
        <taxon>Saitoella</taxon>
    </lineage>
</organism>
<keyword evidence="2" id="KW-0812">Transmembrane</keyword>
<keyword evidence="4" id="KW-1185">Reference proteome</keyword>
<sequence length="703" mass="79046">MIKYRFTWGNECVVIAFQFLYFLVAYWAFNFANLTTSKPFRWSEFVLPATYWGHGHITPGFVAFCFNAIEQLLTIVAGIDFHGEVSSGDGPNILASTIHFAKHRPGTMVVRLIVVVLCGFLNFLGVQGVQSLQNTVYRPITHQNDSTIADVSRLFLSVSGDSKPEVFNLTMSDRPAYQPLATHNMLELNMTMAEDGVMSYPAASCWANIDNSTFQVKGLCEGTVAKVTPFHGRIGVNVSVDDATEFQAILDGYSQDYLDSVTFTTLSDTETYPYLLPLPLEAGLYVLSSNAYEKIGPYDTDYSTMWITVGIVVPMVPRVEVESAQGTNLVINATNLTSEYQYFEAPNTSALKAGWHAMTDATNHAYDRTFWLGNCTLSFWRNDSVLFLPPNKTIANDTWDIPAAPVANFPYWLMMPGLGAGRWADVDEIMAAWDGLGYNDQNATFDRSLAQNLASHIFHVQLSTFNNATFGTSTTLSSRLFQYWLWYEVMESRQQVFLWPYLLVALWMVPMLLYNGWDLFKSRHERYARSVIRDQCLTTEGLIHIYDMYYKKTRTLSPLPQHAKRHSLIRRYDSINTEFSKKGDGVTWDAPLDGAVPYRLAMTTAYQPVPLSMSASYPADPPMPPLPPTYSYSSTHHNQSPPMQSTPAPYLSHDSSPRWPMGFRSQRSHLDGNISEPLLQDDLGSSPDPDPHAIPLGRYGHGH</sequence>
<reference evidence="3 4" key="3">
    <citation type="journal article" date="2015" name="Genome Announc.">
        <title>Draft Genome Sequence of the Archiascomycetous Yeast Saitoella complicata.</title>
        <authorList>
            <person name="Yamauchi K."/>
            <person name="Kondo S."/>
            <person name="Hamamoto M."/>
            <person name="Takahashi Y."/>
            <person name="Ogura Y."/>
            <person name="Hayashi T."/>
            <person name="Nishida H."/>
        </authorList>
    </citation>
    <scope>NUCLEOTIDE SEQUENCE [LARGE SCALE GENOMIC DNA]</scope>
    <source>
        <strain evidence="3 4">NRRL Y-17804</strain>
    </source>
</reference>
<dbReference type="Proteomes" id="UP000033140">
    <property type="component" value="Unassembled WGS sequence"/>
</dbReference>
<evidence type="ECO:0000313" key="4">
    <source>
        <dbReference type="Proteomes" id="UP000033140"/>
    </source>
</evidence>
<feature type="transmembrane region" description="Helical" evidence="2">
    <location>
        <begin position="12"/>
        <end position="29"/>
    </location>
</feature>
<reference evidence="3 4" key="2">
    <citation type="journal article" date="2014" name="J. Gen. Appl. Microbiol.">
        <title>The early diverging ascomycetous budding yeast Saitoella complicata has three histone deacetylases belonging to the Clr6, Hos2, and Rpd3 lineages.</title>
        <authorList>
            <person name="Nishida H."/>
            <person name="Matsumoto T."/>
            <person name="Kondo S."/>
            <person name="Hamamoto M."/>
            <person name="Yoshikawa H."/>
        </authorList>
    </citation>
    <scope>NUCLEOTIDE SEQUENCE [LARGE SCALE GENOMIC DNA]</scope>
    <source>
        <strain evidence="3 4">NRRL Y-17804</strain>
    </source>
</reference>